<dbReference type="EMBL" id="BPLQ01005472">
    <property type="protein sequence ID" value="GIY15074.1"/>
    <property type="molecule type" value="Genomic_DNA"/>
</dbReference>
<protein>
    <submittedName>
        <fullName evidence="1">Uncharacterized protein</fullName>
    </submittedName>
</protein>
<accession>A0AAV4R219</accession>
<keyword evidence="2" id="KW-1185">Reference proteome</keyword>
<comment type="caution">
    <text evidence="1">The sequence shown here is derived from an EMBL/GenBank/DDBJ whole genome shotgun (WGS) entry which is preliminary data.</text>
</comment>
<reference evidence="1 2" key="1">
    <citation type="submission" date="2021-06" db="EMBL/GenBank/DDBJ databases">
        <title>Caerostris darwini draft genome.</title>
        <authorList>
            <person name="Kono N."/>
            <person name="Arakawa K."/>
        </authorList>
    </citation>
    <scope>NUCLEOTIDE SEQUENCE [LARGE SCALE GENOMIC DNA]</scope>
</reference>
<name>A0AAV4R219_9ARAC</name>
<organism evidence="1 2">
    <name type="scientific">Caerostris darwini</name>
    <dbReference type="NCBI Taxonomy" id="1538125"/>
    <lineage>
        <taxon>Eukaryota</taxon>
        <taxon>Metazoa</taxon>
        <taxon>Ecdysozoa</taxon>
        <taxon>Arthropoda</taxon>
        <taxon>Chelicerata</taxon>
        <taxon>Arachnida</taxon>
        <taxon>Araneae</taxon>
        <taxon>Araneomorphae</taxon>
        <taxon>Entelegynae</taxon>
        <taxon>Araneoidea</taxon>
        <taxon>Araneidae</taxon>
        <taxon>Caerostris</taxon>
    </lineage>
</organism>
<dbReference type="Proteomes" id="UP001054837">
    <property type="component" value="Unassembled WGS sequence"/>
</dbReference>
<evidence type="ECO:0000313" key="2">
    <source>
        <dbReference type="Proteomes" id="UP001054837"/>
    </source>
</evidence>
<evidence type="ECO:0000313" key="1">
    <source>
        <dbReference type="EMBL" id="GIY15074.1"/>
    </source>
</evidence>
<proteinExistence type="predicted"/>
<dbReference type="AlphaFoldDB" id="A0AAV4R219"/>
<sequence length="128" mass="14427">MLLNRSNEQRPPPTRCVLAALLLPKYYIAREERTITGPCAQEVGPRFRCINPKNCGPAQMKDLRETVICGPGGVGICCPVISFHSPARCGIRTPYMLKQSSTSTSMRYPNLKGRRQIQFGETHRDRKH</sequence>
<gene>
    <name evidence="1" type="ORF">CDAR_127811</name>
</gene>